<dbReference type="Proteomes" id="UP000287144">
    <property type="component" value="Unassembled WGS sequence"/>
</dbReference>
<organism evidence="2 3">
    <name type="scientific">Fusarium oligoseptatum</name>
    <dbReference type="NCBI Taxonomy" id="2604345"/>
    <lineage>
        <taxon>Eukaryota</taxon>
        <taxon>Fungi</taxon>
        <taxon>Dikarya</taxon>
        <taxon>Ascomycota</taxon>
        <taxon>Pezizomycotina</taxon>
        <taxon>Sordariomycetes</taxon>
        <taxon>Hypocreomycetidae</taxon>
        <taxon>Hypocreales</taxon>
        <taxon>Nectriaceae</taxon>
        <taxon>Fusarium</taxon>
        <taxon>Fusarium solani species complex</taxon>
    </lineage>
</organism>
<dbReference type="AlphaFoldDB" id="A0A428RKS4"/>
<feature type="compositionally biased region" description="Low complexity" evidence="1">
    <location>
        <begin position="275"/>
        <end position="296"/>
    </location>
</feature>
<feature type="region of interest" description="Disordered" evidence="1">
    <location>
        <begin position="259"/>
        <end position="310"/>
    </location>
</feature>
<proteinExistence type="predicted"/>
<dbReference type="EMBL" id="NKCK01000732">
    <property type="protein sequence ID" value="RSL78130.1"/>
    <property type="molecule type" value="Genomic_DNA"/>
</dbReference>
<accession>A0A428RKS4</accession>
<evidence type="ECO:0000313" key="3">
    <source>
        <dbReference type="Proteomes" id="UP000287144"/>
    </source>
</evidence>
<evidence type="ECO:0000256" key="1">
    <source>
        <dbReference type="SAM" id="MobiDB-lite"/>
    </source>
</evidence>
<gene>
    <name evidence="2" type="ORF">CEP52_017661</name>
</gene>
<protein>
    <submittedName>
        <fullName evidence="2">Uncharacterized protein</fullName>
    </submittedName>
</protein>
<evidence type="ECO:0000313" key="2">
    <source>
        <dbReference type="EMBL" id="RSL78130.1"/>
    </source>
</evidence>
<sequence>MKAKKAVNPAFASLLPSDTRFQRASDTAKRVTEEYLDIFSSPTRAGLQEVRKVVIEAVLLEETVTMYVDDRRSRIEKRYNQMKRGKRAKPVRDFTHSISLQDLRDQQAEVIAADREKENRRQIRSVRSVLLREIERLKEEWRDNKEVVVDGVKKKLQFKKWLKHTGKDKDYLSMDTQRSQMTQLLNEKTDGFMIDTELPQEVRDSIREATHAAKPLSAMDWTALPGNDDTVIFNLEPPRQAEEDDEDDEEEEEDLPLIEITTLHEERATPRWQRSSPPMTPSYESSPPPEEASTPCPSRPRPQPHTSALDQILEIIRREREVQSASLPRSIDVDTP</sequence>
<dbReference type="STRING" id="1325735.A0A428RKS4"/>
<name>A0A428RKS4_9HYPO</name>
<keyword evidence="3" id="KW-1185">Reference proteome</keyword>
<reference evidence="2 3" key="1">
    <citation type="submission" date="2017-06" db="EMBL/GenBank/DDBJ databases">
        <title>Comparative genomic analysis of Ambrosia Fusariam Clade fungi.</title>
        <authorList>
            <person name="Stajich J.E."/>
            <person name="Carrillo J."/>
            <person name="Kijimoto T."/>
            <person name="Eskalen A."/>
            <person name="O'Donnell K."/>
            <person name="Kasson M."/>
        </authorList>
    </citation>
    <scope>NUCLEOTIDE SEQUENCE [LARGE SCALE GENOMIC DNA]</scope>
    <source>
        <strain evidence="2 3">NRRL62579</strain>
    </source>
</reference>
<comment type="caution">
    <text evidence="2">The sequence shown here is derived from an EMBL/GenBank/DDBJ whole genome shotgun (WGS) entry which is preliminary data.</text>
</comment>